<protein>
    <recommendedName>
        <fullName evidence="5">Outer membrane protein assembly factor BamE</fullName>
    </recommendedName>
</protein>
<organism evidence="3 4">
    <name type="scientific">Longimicrobium terrae</name>
    <dbReference type="NCBI Taxonomy" id="1639882"/>
    <lineage>
        <taxon>Bacteria</taxon>
        <taxon>Pseudomonadati</taxon>
        <taxon>Gemmatimonadota</taxon>
        <taxon>Longimicrobiia</taxon>
        <taxon>Longimicrobiales</taxon>
        <taxon>Longimicrobiaceae</taxon>
        <taxon>Longimicrobium</taxon>
    </lineage>
</organism>
<feature type="signal peptide" evidence="2">
    <location>
        <begin position="1"/>
        <end position="24"/>
    </location>
</feature>
<evidence type="ECO:0000313" key="4">
    <source>
        <dbReference type="Proteomes" id="UP000582837"/>
    </source>
</evidence>
<keyword evidence="2" id="KW-0732">Signal</keyword>
<feature type="compositionally biased region" description="Basic and acidic residues" evidence="1">
    <location>
        <begin position="227"/>
        <end position="251"/>
    </location>
</feature>
<feature type="compositionally biased region" description="Low complexity" evidence="1">
    <location>
        <begin position="204"/>
        <end position="222"/>
    </location>
</feature>
<evidence type="ECO:0000313" key="3">
    <source>
        <dbReference type="EMBL" id="MBB6069902.1"/>
    </source>
</evidence>
<gene>
    <name evidence="3" type="ORF">HNQ61_001519</name>
</gene>
<dbReference type="EMBL" id="JACHIA010000003">
    <property type="protein sequence ID" value="MBB6069902.1"/>
    <property type="molecule type" value="Genomic_DNA"/>
</dbReference>
<feature type="region of interest" description="Disordered" evidence="1">
    <location>
        <begin position="286"/>
        <end position="348"/>
    </location>
</feature>
<dbReference type="RefSeq" id="WP_170039433.1">
    <property type="nucleotide sequence ID" value="NZ_JABDTL010000002.1"/>
</dbReference>
<comment type="caution">
    <text evidence="3">The sequence shown here is derived from an EMBL/GenBank/DDBJ whole genome shotgun (WGS) entry which is preliminary data.</text>
</comment>
<evidence type="ECO:0000256" key="2">
    <source>
        <dbReference type="SAM" id="SignalP"/>
    </source>
</evidence>
<name>A0A841GQU1_9BACT</name>
<dbReference type="Proteomes" id="UP000582837">
    <property type="component" value="Unassembled WGS sequence"/>
</dbReference>
<proteinExistence type="predicted"/>
<feature type="compositionally biased region" description="Polar residues" evidence="1">
    <location>
        <begin position="185"/>
        <end position="196"/>
    </location>
</feature>
<evidence type="ECO:0008006" key="5">
    <source>
        <dbReference type="Google" id="ProtNLM"/>
    </source>
</evidence>
<feature type="region of interest" description="Disordered" evidence="1">
    <location>
        <begin position="124"/>
        <end position="274"/>
    </location>
</feature>
<dbReference type="AlphaFoldDB" id="A0A841GQU1"/>
<reference evidence="3 4" key="1">
    <citation type="submission" date="2020-08" db="EMBL/GenBank/DDBJ databases">
        <title>Genomic Encyclopedia of Type Strains, Phase IV (KMG-IV): sequencing the most valuable type-strain genomes for metagenomic binning, comparative biology and taxonomic classification.</title>
        <authorList>
            <person name="Goeker M."/>
        </authorList>
    </citation>
    <scope>NUCLEOTIDE SEQUENCE [LARGE SCALE GENOMIC DNA]</scope>
    <source>
        <strain evidence="3 4">DSM 29007</strain>
    </source>
</reference>
<keyword evidence="4" id="KW-1185">Reference proteome</keyword>
<feature type="chain" id="PRO_5033041547" description="Outer membrane protein assembly factor BamE" evidence="2">
    <location>
        <begin position="25"/>
        <end position="348"/>
    </location>
</feature>
<sequence>MTTKRFSLSLALLAAVVAAAPAQAQAVISRGMTADQVRAAFGAPATTRESGVWTYWYYLNGCAVRCGSDDVVFFRDDRVVAAVLRTRRRTIAGPRADDALEQAGGADQNGAVSVPATGGRAVVGGVRVDGPPPARTEVINVPGNAPRPETVITPGDAPTAAESGVRAREARPGEAPTIVIGGTAGQNATGGVSDGTTVFPRARATNTAPAGGVTTAPAGEPTSIDRANQRLQEDRANEESSIDRAARRRAADQANEETSIERASRRNAEERGVDPAVAERLQIIQATSQPAVASPTVVPTPAVTPTTTTPAAASPAATGTSGTTGNPSTGGRTTTAPATPAQPINRTP</sequence>
<accession>A0A841GQU1</accession>
<feature type="compositionally biased region" description="Low complexity" evidence="1">
    <location>
        <begin position="290"/>
        <end position="348"/>
    </location>
</feature>
<feature type="compositionally biased region" description="Basic and acidic residues" evidence="1">
    <location>
        <begin position="259"/>
        <end position="273"/>
    </location>
</feature>
<evidence type="ECO:0000256" key="1">
    <source>
        <dbReference type="SAM" id="MobiDB-lite"/>
    </source>
</evidence>